<sequence>MTADQSQTTITTEFAVDMTCASCEQSVRSALAPVPGIRSLAISIPEKRVVIEAATSVPASHLFTALKSTALPVVIRGQGPAGHNHSAVCVLEATNLGHDPAKPYGVVRLTQLQADRPGAVADVTATGLLPGADYQVSITDSGDLSRGVQGLGDPRVKVAEGKTDTQGRLEVVGQPLGNVWDWVGYGLILRTANVAATQGAPASTTAVYEAGGVIARSAGAFENSKTVCACSGRTLWEEKLGWVPSEERKAG</sequence>
<dbReference type="STRING" id="765915.A0A1Y2HTB8"/>
<accession>A0A1Y2HTB8</accession>
<name>A0A1Y2HTB8_9FUNG</name>
<evidence type="ECO:0000256" key="2">
    <source>
        <dbReference type="ARBA" id="ARBA00010636"/>
    </source>
</evidence>
<dbReference type="OrthoDB" id="666972at2759"/>
<dbReference type="Gene3D" id="3.30.70.100">
    <property type="match status" value="1"/>
</dbReference>
<evidence type="ECO:0000313" key="6">
    <source>
        <dbReference type="Proteomes" id="UP000193411"/>
    </source>
</evidence>
<dbReference type="GO" id="GO:0046872">
    <property type="term" value="F:metal ion binding"/>
    <property type="evidence" value="ECO:0007669"/>
    <property type="project" value="InterPro"/>
</dbReference>
<dbReference type="Proteomes" id="UP000193411">
    <property type="component" value="Unassembled WGS sequence"/>
</dbReference>
<dbReference type="InterPro" id="IPR006121">
    <property type="entry name" value="HMA_dom"/>
</dbReference>
<dbReference type="EMBL" id="MCFL01000014">
    <property type="protein sequence ID" value="ORZ37031.1"/>
    <property type="molecule type" value="Genomic_DNA"/>
</dbReference>
<proteinExistence type="inferred from homology"/>
<evidence type="ECO:0000313" key="5">
    <source>
        <dbReference type="EMBL" id="ORZ37031.1"/>
    </source>
</evidence>
<dbReference type="InterPro" id="IPR036163">
    <property type="entry name" value="HMA_dom_sf"/>
</dbReference>
<comment type="similarity">
    <text evidence="2">Belongs to the CCS1 family.</text>
</comment>
<evidence type="ECO:0000256" key="3">
    <source>
        <dbReference type="ARBA" id="ARBA00016103"/>
    </source>
</evidence>
<dbReference type="GO" id="GO:0006801">
    <property type="term" value="P:superoxide metabolic process"/>
    <property type="evidence" value="ECO:0007669"/>
    <property type="project" value="InterPro"/>
</dbReference>
<protein>
    <recommendedName>
        <fullName evidence="3">Superoxide dismutase 1 copper chaperone</fullName>
    </recommendedName>
</protein>
<comment type="cofactor">
    <cofactor evidence="1">
        <name>Cu(2+)</name>
        <dbReference type="ChEBI" id="CHEBI:29036"/>
    </cofactor>
</comment>
<dbReference type="InterPro" id="IPR036423">
    <property type="entry name" value="SOD-like_Cu/Zn_dom_sf"/>
</dbReference>
<dbReference type="PROSITE" id="PS50846">
    <property type="entry name" value="HMA_2"/>
    <property type="match status" value="1"/>
</dbReference>
<keyword evidence="6" id="KW-1185">Reference proteome</keyword>
<dbReference type="CDD" id="cd00371">
    <property type="entry name" value="HMA"/>
    <property type="match status" value="1"/>
</dbReference>
<dbReference type="Pfam" id="PF00403">
    <property type="entry name" value="HMA"/>
    <property type="match status" value="1"/>
</dbReference>
<feature type="domain" description="HMA" evidence="4">
    <location>
        <begin position="9"/>
        <end position="74"/>
    </location>
</feature>
<reference evidence="5 6" key="1">
    <citation type="submission" date="2016-07" db="EMBL/GenBank/DDBJ databases">
        <title>Pervasive Adenine N6-methylation of Active Genes in Fungi.</title>
        <authorList>
            <consortium name="DOE Joint Genome Institute"/>
            <person name="Mondo S.J."/>
            <person name="Dannebaum R.O."/>
            <person name="Kuo R.C."/>
            <person name="Labutti K."/>
            <person name="Haridas S."/>
            <person name="Kuo A."/>
            <person name="Salamov A."/>
            <person name="Ahrendt S.R."/>
            <person name="Lipzen A."/>
            <person name="Sullivan W."/>
            <person name="Andreopoulos W.B."/>
            <person name="Clum A."/>
            <person name="Lindquist E."/>
            <person name="Daum C."/>
            <person name="Ramamoorthy G.K."/>
            <person name="Gryganskyi A."/>
            <person name="Culley D."/>
            <person name="Magnuson J.K."/>
            <person name="James T.Y."/>
            <person name="O'Malley M.A."/>
            <person name="Stajich J.E."/>
            <person name="Spatafora J.W."/>
            <person name="Visel A."/>
            <person name="Grigoriev I.V."/>
        </authorList>
    </citation>
    <scope>NUCLEOTIDE SEQUENCE [LARGE SCALE GENOMIC DNA]</scope>
    <source>
        <strain evidence="5 6">PL171</strain>
    </source>
</reference>
<feature type="non-terminal residue" evidence="5">
    <location>
        <position position="251"/>
    </location>
</feature>
<dbReference type="SUPFAM" id="SSF49329">
    <property type="entry name" value="Cu,Zn superoxide dismutase-like"/>
    <property type="match status" value="1"/>
</dbReference>
<comment type="caution">
    <text evidence="5">The sequence shown here is derived from an EMBL/GenBank/DDBJ whole genome shotgun (WGS) entry which is preliminary data.</text>
</comment>
<gene>
    <name evidence="5" type="ORF">BCR44DRAFT_28903</name>
</gene>
<dbReference type="AlphaFoldDB" id="A0A1Y2HTB8"/>
<organism evidence="5 6">
    <name type="scientific">Catenaria anguillulae PL171</name>
    <dbReference type="NCBI Taxonomy" id="765915"/>
    <lineage>
        <taxon>Eukaryota</taxon>
        <taxon>Fungi</taxon>
        <taxon>Fungi incertae sedis</taxon>
        <taxon>Blastocladiomycota</taxon>
        <taxon>Blastocladiomycetes</taxon>
        <taxon>Blastocladiales</taxon>
        <taxon>Catenariaceae</taxon>
        <taxon>Catenaria</taxon>
    </lineage>
</organism>
<dbReference type="SUPFAM" id="SSF55008">
    <property type="entry name" value="HMA, heavy metal-associated domain"/>
    <property type="match status" value="1"/>
</dbReference>
<evidence type="ECO:0000256" key="1">
    <source>
        <dbReference type="ARBA" id="ARBA00001973"/>
    </source>
</evidence>
<evidence type="ECO:0000259" key="4">
    <source>
        <dbReference type="PROSITE" id="PS50846"/>
    </source>
</evidence>
<dbReference type="Gene3D" id="2.60.40.200">
    <property type="entry name" value="Superoxide dismutase, copper/zinc binding domain"/>
    <property type="match status" value="1"/>
</dbReference>